<reference evidence="3 4" key="1">
    <citation type="submission" date="2020-11" db="EMBL/GenBank/DDBJ databases">
        <title>genome sequence of strain KACC 18849.</title>
        <authorList>
            <person name="Gao J."/>
            <person name="Zhang X."/>
        </authorList>
    </citation>
    <scope>NUCLEOTIDE SEQUENCE [LARGE SCALE GENOMIC DNA]</scope>
    <source>
        <strain evidence="3 4">KACC 18849</strain>
    </source>
</reference>
<dbReference type="RefSeq" id="WP_198574290.1">
    <property type="nucleotide sequence ID" value="NZ_JADWOX010000001.1"/>
</dbReference>
<dbReference type="CDD" id="cd00085">
    <property type="entry name" value="HNHc"/>
    <property type="match status" value="1"/>
</dbReference>
<accession>A0ABS0SSK0</accession>
<proteinExistence type="predicted"/>
<dbReference type="EMBL" id="JADWOX010000001">
    <property type="protein sequence ID" value="MBI1682334.1"/>
    <property type="molecule type" value="Genomic_DNA"/>
</dbReference>
<sequence length="251" mass="27825">MPGQWHANRFIEDAARHHSPCIRCGRSMWLPASKLGIYVRCSPECKAAAAAAQVRARSRPCETCGGLFAPRQVQLNNGGGRFCSQKCNTAARAALQAPETKLLAARRLREDWASGKLTAVSGPAKPNWKGGKAARKERLRTPEARAAQAATLRAYRKANPDKVREFVQSRSRRQHGKLPRGTVKRLGEMQAWRCAICRVGVKRGFHLDHIMPLARGGEHAPRNLQLLCATCNVRKSSRDPIEHMQSLGRLL</sequence>
<evidence type="ECO:0000313" key="4">
    <source>
        <dbReference type="Proteomes" id="UP000639859"/>
    </source>
</evidence>
<comment type="caution">
    <text evidence="3">The sequence shown here is derived from an EMBL/GenBank/DDBJ whole genome shotgun (WGS) entry which is preliminary data.</text>
</comment>
<keyword evidence="4" id="KW-1185">Reference proteome</keyword>
<dbReference type="SMART" id="SM00507">
    <property type="entry name" value="HNHc"/>
    <property type="match status" value="1"/>
</dbReference>
<feature type="compositionally biased region" description="Basic and acidic residues" evidence="1">
    <location>
        <begin position="134"/>
        <end position="143"/>
    </location>
</feature>
<feature type="domain" description="HNH nuclease" evidence="2">
    <location>
        <begin position="183"/>
        <end position="233"/>
    </location>
</feature>
<dbReference type="InterPro" id="IPR003615">
    <property type="entry name" value="HNH_nuc"/>
</dbReference>
<dbReference type="InterPro" id="IPR002711">
    <property type="entry name" value="HNH"/>
</dbReference>
<dbReference type="Gene3D" id="1.10.30.50">
    <property type="match status" value="1"/>
</dbReference>
<dbReference type="GO" id="GO:0004519">
    <property type="term" value="F:endonuclease activity"/>
    <property type="evidence" value="ECO:0007669"/>
    <property type="project" value="UniProtKB-KW"/>
</dbReference>
<name>A0ABS0SSK0_9CAUL</name>
<feature type="region of interest" description="Disordered" evidence="1">
    <location>
        <begin position="119"/>
        <end position="143"/>
    </location>
</feature>
<dbReference type="Proteomes" id="UP000639859">
    <property type="component" value="Unassembled WGS sequence"/>
</dbReference>
<keyword evidence="3" id="KW-0255">Endonuclease</keyword>
<organism evidence="3 4">
    <name type="scientific">Caulobacter hibisci</name>
    <dbReference type="NCBI Taxonomy" id="2035993"/>
    <lineage>
        <taxon>Bacteria</taxon>
        <taxon>Pseudomonadati</taxon>
        <taxon>Pseudomonadota</taxon>
        <taxon>Alphaproteobacteria</taxon>
        <taxon>Caulobacterales</taxon>
        <taxon>Caulobacteraceae</taxon>
        <taxon>Caulobacter</taxon>
    </lineage>
</organism>
<evidence type="ECO:0000313" key="3">
    <source>
        <dbReference type="EMBL" id="MBI1682334.1"/>
    </source>
</evidence>
<evidence type="ECO:0000256" key="1">
    <source>
        <dbReference type="SAM" id="MobiDB-lite"/>
    </source>
</evidence>
<dbReference type="Pfam" id="PF01844">
    <property type="entry name" value="HNH"/>
    <property type="match status" value="1"/>
</dbReference>
<keyword evidence="3" id="KW-0378">Hydrolase</keyword>
<evidence type="ECO:0000259" key="2">
    <source>
        <dbReference type="SMART" id="SM00507"/>
    </source>
</evidence>
<protein>
    <submittedName>
        <fullName evidence="3">HNH endonuclease</fullName>
    </submittedName>
</protein>
<gene>
    <name evidence="3" type="ORF">I4Q42_01485</name>
</gene>
<keyword evidence="3" id="KW-0540">Nuclease</keyword>